<dbReference type="PATRIC" id="fig|363754.4.peg.2256"/>
<dbReference type="EMBL" id="AQHN01000055">
    <property type="protein sequence ID" value="ENN87814.1"/>
    <property type="molecule type" value="Genomic_DNA"/>
</dbReference>
<dbReference type="AlphaFoldDB" id="N6U5B7"/>
<feature type="region of interest" description="Disordered" evidence="1">
    <location>
        <begin position="65"/>
        <end position="123"/>
    </location>
</feature>
<gene>
    <name evidence="2" type="ORF">RHSP_47682</name>
</gene>
<comment type="caution">
    <text evidence="2">The sequence shown here is derived from an EMBL/GenBank/DDBJ whole genome shotgun (WGS) entry which is preliminary data.</text>
</comment>
<protein>
    <submittedName>
        <fullName evidence="2">Uncharacterized protein</fullName>
    </submittedName>
</protein>
<evidence type="ECO:0000256" key="1">
    <source>
        <dbReference type="SAM" id="MobiDB-lite"/>
    </source>
</evidence>
<sequence>MSTYVKSLKKQIELLQGEVELYANAVDCLAGDLADTRGRLAIHEKPASIDASKMAANENAALPFDRVDGEPRSAPSQPGDLWTQGDSAAVIAGSDHAGRSAAQNAEESQRMKSDEMGVEPAAL</sequence>
<keyword evidence="3" id="KW-1185">Reference proteome</keyword>
<dbReference type="STRING" id="363754.RHSP_47682"/>
<organism evidence="2 3">
    <name type="scientific">Rhizobium freirei PRF 81</name>
    <dbReference type="NCBI Taxonomy" id="363754"/>
    <lineage>
        <taxon>Bacteria</taxon>
        <taxon>Pseudomonadati</taxon>
        <taxon>Pseudomonadota</taxon>
        <taxon>Alphaproteobacteria</taxon>
        <taxon>Hyphomicrobiales</taxon>
        <taxon>Rhizobiaceae</taxon>
        <taxon>Rhizobium/Agrobacterium group</taxon>
        <taxon>Rhizobium</taxon>
    </lineage>
</organism>
<dbReference type="Proteomes" id="UP000012429">
    <property type="component" value="Unassembled WGS sequence"/>
</dbReference>
<name>N6U5B7_9HYPH</name>
<accession>N6U5B7</accession>
<evidence type="ECO:0000313" key="3">
    <source>
        <dbReference type="Proteomes" id="UP000012429"/>
    </source>
</evidence>
<dbReference type="RefSeq" id="WP_004116215.1">
    <property type="nucleotide sequence ID" value="NZ_AQHN01000055.1"/>
</dbReference>
<proteinExistence type="predicted"/>
<dbReference type="OrthoDB" id="9966328at2"/>
<reference evidence="2 3" key="1">
    <citation type="journal article" date="2012" name="BMC Genomics">
        <title>Genomic basis of broad host range and environmental adaptability of Rhizobium tropici CIAT 899 and Rhizobium sp. PRF 81 which are used in inoculants for common bean (Phaseolus vulgaris L.).</title>
        <authorList>
            <person name="Ormeno-Orrillo E."/>
            <person name="Menna P."/>
            <person name="Almeida L.G."/>
            <person name="Ollero F.J."/>
            <person name="Nicolas M.F."/>
            <person name="Pains Rodrigues E."/>
            <person name="Shigueyoshi Nakatani A."/>
            <person name="Silva Batista J.S."/>
            <person name="Oliveira Chueire L.M."/>
            <person name="Souza R.C."/>
            <person name="Ribeiro Vasconcelos A.T."/>
            <person name="Megias M."/>
            <person name="Hungria M."/>
            <person name="Martinez-Romero E."/>
        </authorList>
    </citation>
    <scope>NUCLEOTIDE SEQUENCE [LARGE SCALE GENOMIC DNA]</scope>
    <source>
        <strain evidence="2 3">PRF 81</strain>
    </source>
</reference>
<evidence type="ECO:0000313" key="2">
    <source>
        <dbReference type="EMBL" id="ENN87814.1"/>
    </source>
</evidence>